<dbReference type="InterPro" id="IPR052175">
    <property type="entry name" value="ComplexI-like_HydComp"/>
</dbReference>
<feature type="transmembrane region" description="Helical" evidence="8">
    <location>
        <begin position="364"/>
        <end position="388"/>
    </location>
</feature>
<evidence type="ECO:0000259" key="9">
    <source>
        <dbReference type="Pfam" id="PF00361"/>
    </source>
</evidence>
<dbReference type="GO" id="GO:0016491">
    <property type="term" value="F:oxidoreductase activity"/>
    <property type="evidence" value="ECO:0007669"/>
    <property type="project" value="UniProtKB-KW"/>
</dbReference>
<keyword evidence="2" id="KW-1003">Cell membrane</keyword>
<feature type="domain" description="NADH:quinone oxidoreductase/Mrp antiporter transmembrane" evidence="9">
    <location>
        <begin position="134"/>
        <end position="391"/>
    </location>
</feature>
<protein>
    <submittedName>
        <fullName evidence="10">Formate hydrogenlyase subunit 3/Multisubunit Na+/H+ antiporter, MnhD subunit</fullName>
    </submittedName>
</protein>
<evidence type="ECO:0000256" key="2">
    <source>
        <dbReference type="ARBA" id="ARBA00022475"/>
    </source>
</evidence>
<evidence type="ECO:0000256" key="6">
    <source>
        <dbReference type="ARBA" id="ARBA00023136"/>
    </source>
</evidence>
<feature type="transmembrane region" description="Helical" evidence="8">
    <location>
        <begin position="336"/>
        <end position="357"/>
    </location>
</feature>
<feature type="transmembrane region" description="Helical" evidence="8">
    <location>
        <begin position="47"/>
        <end position="67"/>
    </location>
</feature>
<keyword evidence="6 8" id="KW-0472">Membrane</keyword>
<gene>
    <name evidence="10" type="ORF">SAMN05444581_106213</name>
</gene>
<sequence>MTGAAVLAALAHAAGSFGPGLLAAAVGTPVAILAACAISRGRRRSPALMVLAPLPALAAALLAGFGAPFSYKSRAFDVTLALDAPGAMLLGAAALLWIGAAFYAGADGRGGDGDGRFRASWLLTLMGSLGVFVASDLLTFFLAFALVSLPAYGLIIADDNASRRAGAVYMAFTVAGETLLLMGFVLLAAGEPNGSLQIRDVVAALPGSPWGGAALALVVAGFVMKIGLAPLHGWMPLAYTAAPLPAAAVLSGAAVKAGVIGLIRFLPFSHALPAWGEGLAILGLFSAFYGVALGITQTNPKTILAYSSVSQMGVIAAVAGMGLASGDLRAPLDTAFYAAHHVLVKGALFLAIGACAAAGARRHWLAFLPAAALALSLAGLPFTGGALAKLAVKGTLGSGAIGALASFSAAGTTLLMLHFLFRLARNPSPDRGARTSGQLLSAWFAMALASILAPWLLFPLTGGHLSDALTPAALRESLWPMLPGAALALPLWRWGGRLPHPPAGDIVVIGEKIIRASYGAGAALERVEAGIRQWPAAAMALLGIAIILGAAMATGF</sequence>
<accession>A0A1I3YVE4</accession>
<dbReference type="AlphaFoldDB" id="A0A1I3YVE4"/>
<dbReference type="InterPro" id="IPR001750">
    <property type="entry name" value="ND/Mrp_TM"/>
</dbReference>
<feature type="transmembrane region" description="Helical" evidence="8">
    <location>
        <begin position="303"/>
        <end position="324"/>
    </location>
</feature>
<organism evidence="10 11">
    <name type="scientific">Methylocapsa palsarum</name>
    <dbReference type="NCBI Taxonomy" id="1612308"/>
    <lineage>
        <taxon>Bacteria</taxon>
        <taxon>Pseudomonadati</taxon>
        <taxon>Pseudomonadota</taxon>
        <taxon>Alphaproteobacteria</taxon>
        <taxon>Hyphomicrobiales</taxon>
        <taxon>Beijerinckiaceae</taxon>
        <taxon>Methylocapsa</taxon>
    </lineage>
</organism>
<dbReference type="OrthoDB" id="9768329at2"/>
<feature type="transmembrane region" description="Helical" evidence="8">
    <location>
        <begin position="210"/>
        <end position="231"/>
    </location>
</feature>
<evidence type="ECO:0000256" key="1">
    <source>
        <dbReference type="ARBA" id="ARBA00004651"/>
    </source>
</evidence>
<proteinExistence type="predicted"/>
<keyword evidence="5" id="KW-0560">Oxidoreductase</keyword>
<keyword evidence="4 8" id="KW-1133">Transmembrane helix</keyword>
<feature type="transmembrane region" description="Helical" evidence="8">
    <location>
        <begin position="400"/>
        <end position="420"/>
    </location>
</feature>
<dbReference type="RefSeq" id="WP_091681279.1">
    <property type="nucleotide sequence ID" value="NZ_FOSN01000006.1"/>
</dbReference>
<keyword evidence="10" id="KW-0456">Lyase</keyword>
<feature type="transmembrane region" description="Helical" evidence="8">
    <location>
        <begin position="278"/>
        <end position="296"/>
    </location>
</feature>
<feature type="transmembrane region" description="Helical" evidence="8">
    <location>
        <begin position="23"/>
        <end position="40"/>
    </location>
</feature>
<evidence type="ECO:0000256" key="8">
    <source>
        <dbReference type="SAM" id="Phobius"/>
    </source>
</evidence>
<name>A0A1I3YVE4_9HYPH</name>
<keyword evidence="11" id="KW-1185">Reference proteome</keyword>
<reference evidence="10 11" key="1">
    <citation type="submission" date="2016-10" db="EMBL/GenBank/DDBJ databases">
        <authorList>
            <person name="de Groot N.N."/>
        </authorList>
    </citation>
    <scope>NUCLEOTIDE SEQUENCE [LARGE SCALE GENOMIC DNA]</scope>
    <source>
        <strain evidence="10 11">NE2</strain>
    </source>
</reference>
<dbReference type="Pfam" id="PF00361">
    <property type="entry name" value="Proton_antipo_M"/>
    <property type="match status" value="1"/>
</dbReference>
<feature type="transmembrane region" description="Helical" evidence="8">
    <location>
        <begin position="87"/>
        <end position="105"/>
    </location>
</feature>
<comment type="subcellular location">
    <subcellularLocation>
        <location evidence="1">Cell membrane</location>
        <topology evidence="1">Multi-pass membrane protein</topology>
    </subcellularLocation>
    <subcellularLocation>
        <location evidence="7">Membrane</location>
        <topology evidence="7">Multi-pass membrane protein</topology>
    </subcellularLocation>
</comment>
<evidence type="ECO:0000256" key="7">
    <source>
        <dbReference type="RuleBase" id="RU000320"/>
    </source>
</evidence>
<dbReference type="EMBL" id="FOSN01000006">
    <property type="protein sequence ID" value="SFK35783.1"/>
    <property type="molecule type" value="Genomic_DNA"/>
</dbReference>
<dbReference type="Proteomes" id="UP000198755">
    <property type="component" value="Unassembled WGS sequence"/>
</dbReference>
<evidence type="ECO:0000256" key="4">
    <source>
        <dbReference type="ARBA" id="ARBA00022989"/>
    </source>
</evidence>
<feature type="transmembrane region" description="Helical" evidence="8">
    <location>
        <begin position="243"/>
        <end position="266"/>
    </location>
</feature>
<evidence type="ECO:0000313" key="10">
    <source>
        <dbReference type="EMBL" id="SFK35783.1"/>
    </source>
</evidence>
<dbReference type="GO" id="GO:0005886">
    <property type="term" value="C:plasma membrane"/>
    <property type="evidence" value="ECO:0007669"/>
    <property type="project" value="UniProtKB-SubCell"/>
</dbReference>
<feature type="transmembrane region" description="Helical" evidence="8">
    <location>
        <begin position="117"/>
        <end position="134"/>
    </location>
</feature>
<keyword evidence="3 7" id="KW-0812">Transmembrane</keyword>
<dbReference type="PANTHER" id="PTHR42682">
    <property type="entry name" value="HYDROGENASE-4 COMPONENT F"/>
    <property type="match status" value="1"/>
</dbReference>
<feature type="transmembrane region" description="Helical" evidence="8">
    <location>
        <begin position="440"/>
        <end position="458"/>
    </location>
</feature>
<evidence type="ECO:0000256" key="5">
    <source>
        <dbReference type="ARBA" id="ARBA00023002"/>
    </source>
</evidence>
<evidence type="ECO:0000313" key="11">
    <source>
        <dbReference type="Proteomes" id="UP000198755"/>
    </source>
</evidence>
<dbReference type="STRING" id="1612308.SAMN05444581_106213"/>
<dbReference type="GO" id="GO:0016829">
    <property type="term" value="F:lyase activity"/>
    <property type="evidence" value="ECO:0007669"/>
    <property type="project" value="UniProtKB-KW"/>
</dbReference>
<feature type="transmembrane region" description="Helical" evidence="8">
    <location>
        <begin position="534"/>
        <end position="553"/>
    </location>
</feature>
<evidence type="ECO:0000256" key="3">
    <source>
        <dbReference type="ARBA" id="ARBA00022692"/>
    </source>
</evidence>
<feature type="transmembrane region" description="Helical" evidence="8">
    <location>
        <begin position="169"/>
        <end position="190"/>
    </location>
</feature>
<feature type="transmembrane region" description="Helical" evidence="8">
    <location>
        <begin position="140"/>
        <end position="157"/>
    </location>
</feature>
<dbReference type="PANTHER" id="PTHR42682:SF4">
    <property type="entry name" value="NADH-UBIQUINONE_PLASTOQUINONE"/>
    <property type="match status" value="1"/>
</dbReference>